<dbReference type="EMBL" id="QGKV02000299">
    <property type="protein sequence ID" value="KAF3598030.1"/>
    <property type="molecule type" value="Genomic_DNA"/>
</dbReference>
<accession>A0ABQ7ENT3</accession>
<evidence type="ECO:0000313" key="1">
    <source>
        <dbReference type="EMBL" id="KAF3598030.1"/>
    </source>
</evidence>
<evidence type="ECO:0000313" key="2">
    <source>
        <dbReference type="Proteomes" id="UP000266723"/>
    </source>
</evidence>
<gene>
    <name evidence="1" type="ORF">DY000_02022706</name>
</gene>
<sequence length="61" mass="7166">MNERRFRGAGGFERRRRVIVLREKAVRRNGRHLGFDFQNVEPLIERDGNTIDRVMLGDLGI</sequence>
<comment type="caution">
    <text evidence="1">The sequence shown here is derived from an EMBL/GenBank/DDBJ whole genome shotgun (WGS) entry which is preliminary data.</text>
</comment>
<keyword evidence="2" id="KW-1185">Reference proteome</keyword>
<protein>
    <submittedName>
        <fullName evidence="1">Uncharacterized protein</fullName>
    </submittedName>
</protein>
<proteinExistence type="predicted"/>
<name>A0ABQ7ENT3_BRACR</name>
<dbReference type="Proteomes" id="UP000266723">
    <property type="component" value="Unassembled WGS sequence"/>
</dbReference>
<organism evidence="1 2">
    <name type="scientific">Brassica cretica</name>
    <name type="common">Mustard</name>
    <dbReference type="NCBI Taxonomy" id="69181"/>
    <lineage>
        <taxon>Eukaryota</taxon>
        <taxon>Viridiplantae</taxon>
        <taxon>Streptophyta</taxon>
        <taxon>Embryophyta</taxon>
        <taxon>Tracheophyta</taxon>
        <taxon>Spermatophyta</taxon>
        <taxon>Magnoliopsida</taxon>
        <taxon>eudicotyledons</taxon>
        <taxon>Gunneridae</taxon>
        <taxon>Pentapetalae</taxon>
        <taxon>rosids</taxon>
        <taxon>malvids</taxon>
        <taxon>Brassicales</taxon>
        <taxon>Brassicaceae</taxon>
        <taxon>Brassiceae</taxon>
        <taxon>Brassica</taxon>
    </lineage>
</organism>
<reference evidence="1 2" key="1">
    <citation type="journal article" date="2020" name="BMC Genomics">
        <title>Intraspecific diversification of the crop wild relative Brassica cretica Lam. using demographic model selection.</title>
        <authorList>
            <person name="Kioukis A."/>
            <person name="Michalopoulou V.A."/>
            <person name="Briers L."/>
            <person name="Pirintsos S."/>
            <person name="Studholme D.J."/>
            <person name="Pavlidis P."/>
            <person name="Sarris P.F."/>
        </authorList>
    </citation>
    <scope>NUCLEOTIDE SEQUENCE [LARGE SCALE GENOMIC DNA]</scope>
    <source>
        <strain evidence="2">cv. PFS-1207/04</strain>
    </source>
</reference>